<feature type="transmembrane region" description="Helical" evidence="2">
    <location>
        <begin position="125"/>
        <end position="144"/>
    </location>
</feature>
<feature type="transmembrane region" description="Helical" evidence="2">
    <location>
        <begin position="78"/>
        <end position="105"/>
    </location>
</feature>
<evidence type="ECO:0000256" key="1">
    <source>
        <dbReference type="SAM" id="MobiDB-lite"/>
    </source>
</evidence>
<accession>A0ABP6SCW9</accession>
<keyword evidence="2" id="KW-0472">Membrane</keyword>
<evidence type="ECO:0000259" key="3">
    <source>
        <dbReference type="Pfam" id="PF23636"/>
    </source>
</evidence>
<protein>
    <recommendedName>
        <fullName evidence="3">DUF7144 domain-containing protein</fullName>
    </recommendedName>
</protein>
<proteinExistence type="predicted"/>
<keyword evidence="2" id="KW-0812">Transmembrane</keyword>
<evidence type="ECO:0000313" key="4">
    <source>
        <dbReference type="EMBL" id="GAA3373509.1"/>
    </source>
</evidence>
<feature type="domain" description="DUF7144" evidence="3">
    <location>
        <begin position="35"/>
        <end position="145"/>
    </location>
</feature>
<gene>
    <name evidence="4" type="ORF">GCM10020367_33710</name>
</gene>
<comment type="caution">
    <text evidence="4">The sequence shown here is derived from an EMBL/GenBank/DDBJ whole genome shotgun (WGS) entry which is preliminary data.</text>
</comment>
<dbReference type="Proteomes" id="UP001499990">
    <property type="component" value="Unassembled WGS sequence"/>
</dbReference>
<organism evidence="4 5">
    <name type="scientific">Streptomyces sannanensis</name>
    <dbReference type="NCBI Taxonomy" id="285536"/>
    <lineage>
        <taxon>Bacteria</taxon>
        <taxon>Bacillati</taxon>
        <taxon>Actinomycetota</taxon>
        <taxon>Actinomycetes</taxon>
        <taxon>Kitasatosporales</taxon>
        <taxon>Streptomycetaceae</taxon>
        <taxon>Streptomyces</taxon>
    </lineage>
</organism>
<evidence type="ECO:0000313" key="5">
    <source>
        <dbReference type="Proteomes" id="UP001499990"/>
    </source>
</evidence>
<keyword evidence="2" id="KW-1133">Transmembrane helix</keyword>
<feature type="transmembrane region" description="Helical" evidence="2">
    <location>
        <begin position="36"/>
        <end position="57"/>
    </location>
</feature>
<dbReference type="EMBL" id="BAAAYL010000001">
    <property type="protein sequence ID" value="GAA3373509.1"/>
    <property type="molecule type" value="Genomic_DNA"/>
</dbReference>
<name>A0ABP6SCW9_9ACTN</name>
<dbReference type="Pfam" id="PF23636">
    <property type="entry name" value="DUF7144"/>
    <property type="match status" value="1"/>
</dbReference>
<sequence length="157" mass="16724">MALPPKEADMASDAARPRTAGAQPRPWHAPTSGTTVFAAAMMIVGGAMAIFEGISGIRKDQLFIATRHYVFEFSLAGWGWVHLILGIVLLLAGCVVLSGALWARFFGVSVAGLGVIANFLSVPYYPLWALTLVAVNILIVWALCMGMHREAGEGLVV</sequence>
<evidence type="ECO:0000256" key="2">
    <source>
        <dbReference type="SAM" id="Phobius"/>
    </source>
</evidence>
<reference evidence="5" key="1">
    <citation type="journal article" date="2019" name="Int. J. Syst. Evol. Microbiol.">
        <title>The Global Catalogue of Microorganisms (GCM) 10K type strain sequencing project: providing services to taxonomists for standard genome sequencing and annotation.</title>
        <authorList>
            <consortium name="The Broad Institute Genomics Platform"/>
            <consortium name="The Broad Institute Genome Sequencing Center for Infectious Disease"/>
            <person name="Wu L."/>
            <person name="Ma J."/>
        </authorList>
    </citation>
    <scope>NUCLEOTIDE SEQUENCE [LARGE SCALE GENOMIC DNA]</scope>
    <source>
        <strain evidence="5">JCM 9651</strain>
    </source>
</reference>
<keyword evidence="5" id="KW-1185">Reference proteome</keyword>
<dbReference type="InterPro" id="IPR055568">
    <property type="entry name" value="DUF7144"/>
</dbReference>
<feature type="region of interest" description="Disordered" evidence="1">
    <location>
        <begin position="1"/>
        <end position="30"/>
    </location>
</feature>